<proteinExistence type="predicted"/>
<evidence type="ECO:0000313" key="3">
    <source>
        <dbReference type="Proteomes" id="UP000284841"/>
    </source>
</evidence>
<keyword evidence="3" id="KW-1185">Reference proteome</keyword>
<evidence type="ECO:0000313" key="2">
    <source>
        <dbReference type="EMBL" id="RHJ87461.1"/>
    </source>
</evidence>
<sequence length="142" mass="15529">MKKKTLCLLLVLVLTMGLTATFSFADSIGNGDASTYATAVTSFATKRISDTKASASVLVQFTRTADEYVVAIVLQKKTSSGWVTATDVSGSAHYYRGSNKDSVTTYDTWTVKKGVLYRIKCVSTDKYDSGLEYSYTNYSDPF</sequence>
<name>A0A415E1G7_9FIRM</name>
<dbReference type="EMBL" id="QRMS01000003">
    <property type="protein sequence ID" value="RHJ87461.1"/>
    <property type="molecule type" value="Genomic_DNA"/>
</dbReference>
<gene>
    <name evidence="2" type="ORF">DW099_12245</name>
</gene>
<keyword evidence="1" id="KW-0732">Signal</keyword>
<dbReference type="Proteomes" id="UP000284841">
    <property type="component" value="Unassembled WGS sequence"/>
</dbReference>
<dbReference type="OrthoDB" id="2083706at2"/>
<accession>A0A415E1G7</accession>
<feature type="chain" id="PRO_5019092435" evidence="1">
    <location>
        <begin position="26"/>
        <end position="142"/>
    </location>
</feature>
<feature type="signal peptide" evidence="1">
    <location>
        <begin position="1"/>
        <end position="25"/>
    </location>
</feature>
<reference evidence="2 3" key="1">
    <citation type="submission" date="2018-08" db="EMBL/GenBank/DDBJ databases">
        <title>A genome reference for cultivated species of the human gut microbiota.</title>
        <authorList>
            <person name="Zou Y."/>
            <person name="Xue W."/>
            <person name="Luo G."/>
        </authorList>
    </citation>
    <scope>NUCLEOTIDE SEQUENCE [LARGE SCALE GENOMIC DNA]</scope>
    <source>
        <strain evidence="2 3">AM07-24</strain>
    </source>
</reference>
<comment type="caution">
    <text evidence="2">The sequence shown here is derived from an EMBL/GenBank/DDBJ whole genome shotgun (WGS) entry which is preliminary data.</text>
</comment>
<organism evidence="2 3">
    <name type="scientific">Emergencia timonensis</name>
    <dbReference type="NCBI Taxonomy" id="1776384"/>
    <lineage>
        <taxon>Bacteria</taxon>
        <taxon>Bacillati</taxon>
        <taxon>Bacillota</taxon>
        <taxon>Clostridia</taxon>
        <taxon>Peptostreptococcales</taxon>
        <taxon>Anaerovoracaceae</taxon>
        <taxon>Emergencia</taxon>
    </lineage>
</organism>
<protein>
    <submittedName>
        <fullName evidence="2">Uncharacterized protein</fullName>
    </submittedName>
</protein>
<dbReference type="AlphaFoldDB" id="A0A415E1G7"/>
<dbReference type="RefSeq" id="WP_118335887.1">
    <property type="nucleotide sequence ID" value="NZ_AP025567.1"/>
</dbReference>
<evidence type="ECO:0000256" key="1">
    <source>
        <dbReference type="SAM" id="SignalP"/>
    </source>
</evidence>